<evidence type="ECO:0000256" key="12">
    <source>
        <dbReference type="PIRSR" id="PIRSR006769-2"/>
    </source>
</evidence>
<organism evidence="15 16">
    <name type="scientific">Mesoterricola silvestris</name>
    <dbReference type="NCBI Taxonomy" id="2927979"/>
    <lineage>
        <taxon>Bacteria</taxon>
        <taxon>Pseudomonadati</taxon>
        <taxon>Acidobacteriota</taxon>
        <taxon>Holophagae</taxon>
        <taxon>Holophagales</taxon>
        <taxon>Holophagaceae</taxon>
        <taxon>Mesoterricola</taxon>
    </lineage>
</organism>
<dbReference type="PANTHER" id="PTHR11079">
    <property type="entry name" value="CYTOSINE DEAMINASE FAMILY MEMBER"/>
    <property type="match status" value="1"/>
</dbReference>
<dbReference type="Proteomes" id="UP001238179">
    <property type="component" value="Chromosome"/>
</dbReference>
<evidence type="ECO:0000256" key="5">
    <source>
        <dbReference type="ARBA" id="ARBA00007417"/>
    </source>
</evidence>
<feature type="binding site" evidence="12">
    <location>
        <position position="216"/>
    </location>
    <ligand>
        <name>substrate</name>
    </ligand>
</feature>
<dbReference type="Pfam" id="PF00383">
    <property type="entry name" value="dCMP_cyt_deam_1"/>
    <property type="match status" value="1"/>
</dbReference>
<feature type="binding site" evidence="12">
    <location>
        <position position="302"/>
    </location>
    <ligand>
        <name>substrate</name>
    </ligand>
</feature>
<evidence type="ECO:0000256" key="1">
    <source>
        <dbReference type="ARBA" id="ARBA00002151"/>
    </source>
</evidence>
<evidence type="ECO:0000256" key="4">
    <source>
        <dbReference type="ARBA" id="ARBA00005259"/>
    </source>
</evidence>
<keyword evidence="10" id="KW-0560">Oxidoreductase</keyword>
<accession>A0AA48GL59</accession>
<sequence length="370" mass="39002">MEGQGDLIWSAATGGPWPDPGLAGGDARFMALALRAATAGVGLSSPNPPVGCVLERDGRVLGTGVHLQAGGPHAEVLALADALDRGESPAGATAYVTLEPCCHQGRTPPCTAALLRAGVARVVVGVRDPNPRVAGGGIAALRGRGVAVTEGVLGGACAAFHAPFFKFMTRGLPWVTFLLAPREPGPASRRIGLALRRCADAVVIGRRTAEVHDPDLQDGWPAPAPPHRVLRRVVLDPEARLDPFRRAWRPLEGQPSLRATLEVAQVLRGVEDLRPGPGPGGLCLDALLRGLAARGAGRVLFEGGEELARTLMAQGLVDEFHRFRPPGPLEPPYRDPLLRWAGRPRLRVAIPGGNWEILGQYPQLQAGRVS</sequence>
<dbReference type="GO" id="GO:0008703">
    <property type="term" value="F:5-amino-6-(5-phosphoribosylamino)uracil reductase activity"/>
    <property type="evidence" value="ECO:0007669"/>
    <property type="project" value="UniProtKB-EC"/>
</dbReference>
<dbReference type="Gene3D" id="3.40.140.10">
    <property type="entry name" value="Cytidine Deaminase, domain 2"/>
    <property type="match status" value="1"/>
</dbReference>
<keyword evidence="10 12" id="KW-0521">NADP</keyword>
<dbReference type="EMBL" id="AP027080">
    <property type="protein sequence ID" value="BDU71804.1"/>
    <property type="molecule type" value="Genomic_DNA"/>
</dbReference>
<dbReference type="InterPro" id="IPR024072">
    <property type="entry name" value="DHFR-like_dom_sf"/>
</dbReference>
<evidence type="ECO:0000256" key="7">
    <source>
        <dbReference type="ARBA" id="ARBA00022723"/>
    </source>
</evidence>
<comment type="function">
    <text evidence="1 10">Converts 2,5-diamino-6-(ribosylamino)-4(3h)-pyrimidinone 5'-phosphate into 5-amino-6-(ribosylamino)-2,4(1h,3h)-pyrimidinedione 5'-phosphate.</text>
</comment>
<dbReference type="CDD" id="cd01284">
    <property type="entry name" value="Riboflavin_deaminase-reductase"/>
    <property type="match status" value="1"/>
</dbReference>
<evidence type="ECO:0000313" key="16">
    <source>
        <dbReference type="Proteomes" id="UP001238179"/>
    </source>
</evidence>
<dbReference type="GO" id="GO:0009231">
    <property type="term" value="P:riboflavin biosynthetic process"/>
    <property type="evidence" value="ECO:0007669"/>
    <property type="project" value="UniProtKB-KW"/>
</dbReference>
<dbReference type="InterPro" id="IPR016193">
    <property type="entry name" value="Cytidine_deaminase-like"/>
</dbReference>
<evidence type="ECO:0000259" key="14">
    <source>
        <dbReference type="PROSITE" id="PS51747"/>
    </source>
</evidence>
<dbReference type="InterPro" id="IPR002125">
    <property type="entry name" value="CMP_dCMP_dom"/>
</dbReference>
<protein>
    <recommendedName>
        <fullName evidence="10">Riboflavin biosynthesis protein RibD</fullName>
    </recommendedName>
    <domain>
        <recommendedName>
            <fullName evidence="10">Diaminohydroxyphosphoribosylaminopyrimidine deaminase</fullName>
            <shortName evidence="10">DRAP deaminase</shortName>
            <ecNumber evidence="10">3.5.4.26</ecNumber>
        </recommendedName>
        <alternativeName>
            <fullName evidence="10">Riboflavin-specific deaminase</fullName>
        </alternativeName>
    </domain>
    <domain>
        <recommendedName>
            <fullName evidence="10">5-amino-6-(5-phosphoribosylamino)uracil reductase</fullName>
            <ecNumber evidence="10">1.1.1.193</ecNumber>
        </recommendedName>
        <alternativeName>
            <fullName evidence="10">HTP reductase</fullName>
        </alternativeName>
    </domain>
</protein>
<feature type="binding site" evidence="12">
    <location>
        <position position="208"/>
    </location>
    <ligand>
        <name>NADP(+)</name>
        <dbReference type="ChEBI" id="CHEBI:58349"/>
    </ligand>
</feature>
<comment type="catalytic activity">
    <reaction evidence="10">
        <text>2,5-diamino-6-hydroxy-4-(5-phosphoribosylamino)-pyrimidine + H2O + H(+) = 5-amino-6-(5-phospho-D-ribosylamino)uracil + NH4(+)</text>
        <dbReference type="Rhea" id="RHEA:21868"/>
        <dbReference type="ChEBI" id="CHEBI:15377"/>
        <dbReference type="ChEBI" id="CHEBI:15378"/>
        <dbReference type="ChEBI" id="CHEBI:28938"/>
        <dbReference type="ChEBI" id="CHEBI:58453"/>
        <dbReference type="ChEBI" id="CHEBI:58614"/>
        <dbReference type="EC" id="3.5.4.26"/>
    </reaction>
</comment>
<keyword evidence="6 10" id="KW-0686">Riboflavin biosynthesis</keyword>
<comment type="pathway">
    <text evidence="3 10">Cofactor biosynthesis; riboflavin biosynthesis; 5-amino-6-(D-ribitylamino)uracil from GTP: step 3/4.</text>
</comment>
<dbReference type="KEGG" id="msil:METEAL_09780"/>
<comment type="similarity">
    <text evidence="4 10">In the N-terminal section; belongs to the cytidine and deoxycytidylate deaminase family.</text>
</comment>
<evidence type="ECO:0000256" key="13">
    <source>
        <dbReference type="PIRSR" id="PIRSR006769-3"/>
    </source>
</evidence>
<dbReference type="RefSeq" id="WP_316414707.1">
    <property type="nucleotide sequence ID" value="NZ_AP027080.1"/>
</dbReference>
<comment type="pathway">
    <text evidence="2 10">Cofactor biosynthesis; riboflavin biosynthesis; 5-amino-6-(D-ribitylamino)uracil from GTP: step 2/4.</text>
</comment>
<dbReference type="AlphaFoldDB" id="A0AA48GL59"/>
<comment type="cofactor">
    <cofactor evidence="10 13">
        <name>Zn(2+)</name>
        <dbReference type="ChEBI" id="CHEBI:29105"/>
    </cofactor>
    <text evidence="10 13">Binds 1 zinc ion.</text>
</comment>
<gene>
    <name evidence="15" type="ORF">METEAL_09780</name>
</gene>
<dbReference type="EC" id="1.1.1.193" evidence="10"/>
<keyword evidence="10" id="KW-0378">Hydrolase</keyword>
<comment type="similarity">
    <text evidence="5 10">In the C-terminal section; belongs to the HTP reductase family.</text>
</comment>
<keyword evidence="9" id="KW-0511">Multifunctional enzyme</keyword>
<evidence type="ECO:0000256" key="8">
    <source>
        <dbReference type="ARBA" id="ARBA00022833"/>
    </source>
</evidence>
<evidence type="ECO:0000256" key="11">
    <source>
        <dbReference type="PIRSR" id="PIRSR006769-1"/>
    </source>
</evidence>
<feature type="binding site" evidence="13">
    <location>
        <position position="110"/>
    </location>
    <ligand>
        <name>Zn(2+)</name>
        <dbReference type="ChEBI" id="CHEBI:29105"/>
        <note>catalytic</note>
    </ligand>
</feature>
<proteinExistence type="inferred from homology"/>
<dbReference type="SUPFAM" id="SSF53597">
    <property type="entry name" value="Dihydrofolate reductase-like"/>
    <property type="match status" value="1"/>
</dbReference>
<keyword evidence="8 10" id="KW-0862">Zinc</keyword>
<dbReference type="SUPFAM" id="SSF53927">
    <property type="entry name" value="Cytidine deaminase-like"/>
    <property type="match status" value="1"/>
</dbReference>
<dbReference type="GO" id="GO:0008270">
    <property type="term" value="F:zinc ion binding"/>
    <property type="evidence" value="ECO:0007669"/>
    <property type="project" value="InterPro"/>
</dbReference>
<dbReference type="PROSITE" id="PS51747">
    <property type="entry name" value="CYT_DCMP_DEAMINASES_2"/>
    <property type="match status" value="1"/>
</dbReference>
<dbReference type="PANTHER" id="PTHR11079:SF162">
    <property type="entry name" value="RIBOFLAVIN BIOSYNTHESIS PROTEIN PYRD, CHLOROPLASTIC"/>
    <property type="match status" value="1"/>
</dbReference>
<keyword evidence="16" id="KW-1185">Reference proteome</keyword>
<dbReference type="InterPro" id="IPR016192">
    <property type="entry name" value="APOBEC/CMP_deaminase_Zn-bd"/>
</dbReference>
<dbReference type="PROSITE" id="PS00903">
    <property type="entry name" value="CYT_DCMP_DEAMINASES_1"/>
    <property type="match status" value="1"/>
</dbReference>
<name>A0AA48GL59_9BACT</name>
<dbReference type="Pfam" id="PF01872">
    <property type="entry name" value="RibD_C"/>
    <property type="match status" value="1"/>
</dbReference>
<feature type="binding site" evidence="12">
    <location>
        <position position="196"/>
    </location>
    <ligand>
        <name>substrate</name>
    </ligand>
</feature>
<comment type="catalytic activity">
    <reaction evidence="10">
        <text>5-amino-6-(5-phospho-D-ribitylamino)uracil + NADP(+) = 5-amino-6-(5-phospho-D-ribosylamino)uracil + NADPH + H(+)</text>
        <dbReference type="Rhea" id="RHEA:17845"/>
        <dbReference type="ChEBI" id="CHEBI:15378"/>
        <dbReference type="ChEBI" id="CHEBI:57783"/>
        <dbReference type="ChEBI" id="CHEBI:58349"/>
        <dbReference type="ChEBI" id="CHEBI:58421"/>
        <dbReference type="ChEBI" id="CHEBI:58453"/>
        <dbReference type="EC" id="1.1.1.193"/>
    </reaction>
</comment>
<dbReference type="InterPro" id="IPR002734">
    <property type="entry name" value="RibDG_C"/>
</dbReference>
<dbReference type="Gene3D" id="3.40.430.10">
    <property type="entry name" value="Dihydrofolate Reductase, subunit A"/>
    <property type="match status" value="1"/>
</dbReference>
<dbReference type="NCBIfam" id="TIGR00326">
    <property type="entry name" value="eubact_ribD"/>
    <property type="match status" value="1"/>
</dbReference>
<evidence type="ECO:0000256" key="6">
    <source>
        <dbReference type="ARBA" id="ARBA00022619"/>
    </source>
</evidence>
<feature type="binding site" evidence="12">
    <location>
        <position position="180"/>
    </location>
    <ligand>
        <name>NADP(+)</name>
        <dbReference type="ChEBI" id="CHEBI:58349"/>
    </ligand>
</feature>
<dbReference type="InterPro" id="IPR004794">
    <property type="entry name" value="Eubact_RibD"/>
</dbReference>
<dbReference type="EC" id="3.5.4.26" evidence="10"/>
<feature type="active site" description="Proton donor" evidence="11">
    <location>
        <position position="75"/>
    </location>
</feature>
<evidence type="ECO:0000256" key="3">
    <source>
        <dbReference type="ARBA" id="ARBA00004910"/>
    </source>
</evidence>
<keyword evidence="7 10" id="KW-0479">Metal-binding</keyword>
<feature type="binding site" evidence="13">
    <location>
        <position position="101"/>
    </location>
    <ligand>
        <name>Zn(2+)</name>
        <dbReference type="ChEBI" id="CHEBI:29105"/>
        <note>catalytic</note>
    </ligand>
</feature>
<feature type="domain" description="CMP/dCMP-type deaminase" evidence="14">
    <location>
        <begin position="24"/>
        <end position="149"/>
    </location>
</feature>
<feature type="binding site" evidence="13">
    <location>
        <position position="73"/>
    </location>
    <ligand>
        <name>Zn(2+)</name>
        <dbReference type="ChEBI" id="CHEBI:29105"/>
        <note>catalytic</note>
    </ligand>
</feature>
<evidence type="ECO:0000256" key="2">
    <source>
        <dbReference type="ARBA" id="ARBA00004882"/>
    </source>
</evidence>
<reference evidence="16" key="1">
    <citation type="journal article" date="2023" name="Int. J. Syst. Evol. Microbiol.">
        <title>Mesoterricola silvestris gen. nov., sp. nov., Mesoterricola sediminis sp. nov., Geothrix oryzae sp. nov., Geothrix edaphica sp. nov., Geothrix rubra sp. nov., and Geothrix limicola sp. nov., six novel members of Acidobacteriota isolated from soils.</title>
        <authorList>
            <person name="Itoh H."/>
            <person name="Sugisawa Y."/>
            <person name="Mise K."/>
            <person name="Xu Z."/>
            <person name="Kuniyasu M."/>
            <person name="Ushijima N."/>
            <person name="Kawano K."/>
            <person name="Kobayashi E."/>
            <person name="Shiratori Y."/>
            <person name="Masuda Y."/>
            <person name="Senoo K."/>
        </authorList>
    </citation>
    <scope>NUCLEOTIDE SEQUENCE [LARGE SCALE GENOMIC DNA]</scope>
    <source>
        <strain evidence="16">W79</strain>
    </source>
</reference>
<evidence type="ECO:0000256" key="10">
    <source>
        <dbReference type="PIRNR" id="PIRNR006769"/>
    </source>
</evidence>
<evidence type="ECO:0000256" key="9">
    <source>
        <dbReference type="ARBA" id="ARBA00023268"/>
    </source>
</evidence>
<dbReference type="PIRSF" id="PIRSF006769">
    <property type="entry name" value="RibD"/>
    <property type="match status" value="1"/>
</dbReference>
<dbReference type="GO" id="GO:0008835">
    <property type="term" value="F:diaminohydroxyphosphoribosylaminopyrimidine deaminase activity"/>
    <property type="evidence" value="ECO:0007669"/>
    <property type="project" value="UniProtKB-EC"/>
</dbReference>
<evidence type="ECO:0000313" key="15">
    <source>
        <dbReference type="EMBL" id="BDU71804.1"/>
    </source>
</evidence>